<evidence type="ECO:0000313" key="1">
    <source>
        <dbReference type="EMBL" id="DAZ96146.1"/>
    </source>
</evidence>
<accession>A0AAV2YQY8</accession>
<protein>
    <submittedName>
        <fullName evidence="1">Uncharacterized protein</fullName>
    </submittedName>
</protein>
<dbReference type="AlphaFoldDB" id="A0AAV2YQY8"/>
<proteinExistence type="predicted"/>
<evidence type="ECO:0000313" key="2">
    <source>
        <dbReference type="Proteomes" id="UP001146120"/>
    </source>
</evidence>
<comment type="caution">
    <text evidence="1">The sequence shown here is derived from an EMBL/GenBank/DDBJ whole genome shotgun (WGS) entry which is preliminary data.</text>
</comment>
<reference evidence="1" key="2">
    <citation type="journal article" date="2023" name="Microbiol Resour">
        <title>Decontamination and Annotation of the Draft Genome Sequence of the Oomycete Lagenidium giganteum ARSEF 373.</title>
        <authorList>
            <person name="Morgan W.R."/>
            <person name="Tartar A."/>
        </authorList>
    </citation>
    <scope>NUCLEOTIDE SEQUENCE</scope>
    <source>
        <strain evidence="1">ARSEF 373</strain>
    </source>
</reference>
<dbReference type="Proteomes" id="UP001146120">
    <property type="component" value="Unassembled WGS sequence"/>
</dbReference>
<dbReference type="EMBL" id="DAKRPA010000177">
    <property type="protein sequence ID" value="DAZ96146.1"/>
    <property type="molecule type" value="Genomic_DNA"/>
</dbReference>
<reference evidence="1" key="1">
    <citation type="submission" date="2022-11" db="EMBL/GenBank/DDBJ databases">
        <authorList>
            <person name="Morgan W.R."/>
            <person name="Tartar A."/>
        </authorList>
    </citation>
    <scope>NUCLEOTIDE SEQUENCE</scope>
    <source>
        <strain evidence="1">ARSEF 373</strain>
    </source>
</reference>
<sequence length="53" mass="6357">MAYPISLYRPINTFGRSRRSLCQVYLTLVKQLFGEWKSHMYLHQRLLSQRAQA</sequence>
<name>A0AAV2YQY8_9STRA</name>
<organism evidence="1 2">
    <name type="scientific">Lagenidium giganteum</name>
    <dbReference type="NCBI Taxonomy" id="4803"/>
    <lineage>
        <taxon>Eukaryota</taxon>
        <taxon>Sar</taxon>
        <taxon>Stramenopiles</taxon>
        <taxon>Oomycota</taxon>
        <taxon>Peronosporomycetes</taxon>
        <taxon>Pythiales</taxon>
        <taxon>Pythiaceae</taxon>
    </lineage>
</organism>
<gene>
    <name evidence="1" type="ORF">N0F65_008725</name>
</gene>
<keyword evidence="2" id="KW-1185">Reference proteome</keyword>